<proteinExistence type="predicted"/>
<evidence type="ECO:0000313" key="5">
    <source>
        <dbReference type="EMBL" id="KUG29122.1"/>
    </source>
</evidence>
<comment type="caution">
    <text evidence="5">The sequence shown here is derived from an EMBL/GenBank/DDBJ whole genome shotgun (WGS) entry which is preliminary data.</text>
</comment>
<organism evidence="5">
    <name type="scientific">hydrocarbon metagenome</name>
    <dbReference type="NCBI Taxonomy" id="938273"/>
    <lineage>
        <taxon>unclassified sequences</taxon>
        <taxon>metagenomes</taxon>
        <taxon>ecological metagenomes</taxon>
    </lineage>
</organism>
<dbReference type="InterPro" id="IPR015927">
    <property type="entry name" value="Peptidase_S24_S26A/B/C"/>
</dbReference>
<dbReference type="Gene3D" id="2.10.109.10">
    <property type="entry name" value="Umud Fragment, subunit A"/>
    <property type="match status" value="1"/>
</dbReference>
<dbReference type="GO" id="GO:0045892">
    <property type="term" value="P:negative regulation of DNA-templated transcription"/>
    <property type="evidence" value="ECO:0007669"/>
    <property type="project" value="InterPro"/>
</dbReference>
<evidence type="ECO:0000256" key="2">
    <source>
        <dbReference type="ARBA" id="ARBA00023125"/>
    </source>
</evidence>
<name>A0A0W8G805_9ZZZZ</name>
<dbReference type="CDD" id="cd00093">
    <property type="entry name" value="HTH_XRE"/>
    <property type="match status" value="1"/>
</dbReference>
<dbReference type="InterPro" id="IPR036286">
    <property type="entry name" value="LexA/Signal_pep-like_sf"/>
</dbReference>
<evidence type="ECO:0000256" key="1">
    <source>
        <dbReference type="ARBA" id="ARBA00023015"/>
    </source>
</evidence>
<dbReference type="Pfam" id="PF07022">
    <property type="entry name" value="Phage_CI_repr"/>
    <property type="match status" value="1"/>
</dbReference>
<dbReference type="InterPro" id="IPR010744">
    <property type="entry name" value="Phage_CI_N"/>
</dbReference>
<dbReference type="AlphaFoldDB" id="A0A0W8G805"/>
<keyword evidence="1" id="KW-0805">Transcription regulation</keyword>
<dbReference type="SUPFAM" id="SSF47413">
    <property type="entry name" value="lambda repressor-like DNA-binding domains"/>
    <property type="match status" value="1"/>
</dbReference>
<dbReference type="SUPFAM" id="SSF51306">
    <property type="entry name" value="LexA/Signal peptidase"/>
    <property type="match status" value="1"/>
</dbReference>
<keyword evidence="2 5" id="KW-0238">DNA-binding</keyword>
<feature type="domain" description="HTH cro/C1-type" evidence="4">
    <location>
        <begin position="28"/>
        <end position="71"/>
    </location>
</feature>
<accession>A0A0W8G805</accession>
<dbReference type="CDD" id="cd06462">
    <property type="entry name" value="Peptidase_S24_S26"/>
    <property type="match status" value="1"/>
</dbReference>
<dbReference type="InterPro" id="IPR001387">
    <property type="entry name" value="Cro/C1-type_HTH"/>
</dbReference>
<dbReference type="PROSITE" id="PS50943">
    <property type="entry name" value="HTH_CROC1"/>
    <property type="match status" value="1"/>
</dbReference>
<protein>
    <submittedName>
        <fullName evidence="5">Putative dna-binding protein</fullName>
    </submittedName>
</protein>
<evidence type="ECO:0000259" key="4">
    <source>
        <dbReference type="PROSITE" id="PS50943"/>
    </source>
</evidence>
<sequence>MTYQDTETEFNTFEEAFERIKKATGLRTQVEVAKLLDIRQSSISDAKRRKSIPDGWLIKLYQLYGLNPNWILDGEQPQFLGERKGGALAVMEASEGYGARKPRHHSVPVCAMTLPEDAEGGFVETPVETITIADKFYRPSLLVVRMDEEHMEPLIRRGAYVGIDKDRKTIRSGGIYALDLPVEGMVVKRVNYDAENAKLILRSENASHEDQQIPAEDGASRVIGRVVWVLQEL</sequence>
<dbReference type="InterPro" id="IPR010982">
    <property type="entry name" value="Lambda_DNA-bd_dom_sf"/>
</dbReference>
<dbReference type="PANTHER" id="PTHR40661">
    <property type="match status" value="1"/>
</dbReference>
<dbReference type="Pfam" id="PF00717">
    <property type="entry name" value="Peptidase_S24"/>
    <property type="match status" value="1"/>
</dbReference>
<dbReference type="PANTHER" id="PTHR40661:SF3">
    <property type="entry name" value="FELS-1 PROPHAGE TRANSCRIPTIONAL REGULATOR"/>
    <property type="match status" value="1"/>
</dbReference>
<dbReference type="Gene3D" id="1.10.260.40">
    <property type="entry name" value="lambda repressor-like DNA-binding domains"/>
    <property type="match status" value="1"/>
</dbReference>
<gene>
    <name evidence="5" type="ORF">ASZ90_000990</name>
</gene>
<dbReference type="GO" id="GO:0003677">
    <property type="term" value="F:DNA binding"/>
    <property type="evidence" value="ECO:0007669"/>
    <property type="project" value="UniProtKB-KW"/>
</dbReference>
<dbReference type="EMBL" id="LNQE01000128">
    <property type="protein sequence ID" value="KUG29122.1"/>
    <property type="molecule type" value="Genomic_DNA"/>
</dbReference>
<evidence type="ECO:0000256" key="3">
    <source>
        <dbReference type="ARBA" id="ARBA00023163"/>
    </source>
</evidence>
<keyword evidence="3" id="KW-0804">Transcription</keyword>
<reference evidence="5" key="1">
    <citation type="journal article" date="2015" name="Proc. Natl. Acad. Sci. U.S.A.">
        <title>Networks of energetic and metabolic interactions define dynamics in microbial communities.</title>
        <authorList>
            <person name="Embree M."/>
            <person name="Liu J.K."/>
            <person name="Al-Bassam M.M."/>
            <person name="Zengler K."/>
        </authorList>
    </citation>
    <scope>NUCLEOTIDE SEQUENCE</scope>
</reference>